<gene>
    <name evidence="1" type="ORF">CR513_12878</name>
</gene>
<organism evidence="1 2">
    <name type="scientific">Mucuna pruriens</name>
    <name type="common">Velvet bean</name>
    <name type="synonym">Dolichos pruriens</name>
    <dbReference type="NCBI Taxonomy" id="157652"/>
    <lineage>
        <taxon>Eukaryota</taxon>
        <taxon>Viridiplantae</taxon>
        <taxon>Streptophyta</taxon>
        <taxon>Embryophyta</taxon>
        <taxon>Tracheophyta</taxon>
        <taxon>Spermatophyta</taxon>
        <taxon>Magnoliopsida</taxon>
        <taxon>eudicotyledons</taxon>
        <taxon>Gunneridae</taxon>
        <taxon>Pentapetalae</taxon>
        <taxon>rosids</taxon>
        <taxon>fabids</taxon>
        <taxon>Fabales</taxon>
        <taxon>Fabaceae</taxon>
        <taxon>Papilionoideae</taxon>
        <taxon>50 kb inversion clade</taxon>
        <taxon>NPAAA clade</taxon>
        <taxon>indigoferoid/millettioid clade</taxon>
        <taxon>Phaseoleae</taxon>
        <taxon>Mucuna</taxon>
    </lineage>
</organism>
<keyword evidence="2" id="KW-1185">Reference proteome</keyword>
<dbReference type="Proteomes" id="UP000257109">
    <property type="component" value="Unassembled WGS sequence"/>
</dbReference>
<dbReference type="AlphaFoldDB" id="A0A371HL73"/>
<comment type="caution">
    <text evidence="1">The sequence shown here is derived from an EMBL/GenBank/DDBJ whole genome shotgun (WGS) entry which is preliminary data.</text>
</comment>
<dbReference type="OrthoDB" id="1924993at2759"/>
<dbReference type="EMBL" id="QJKJ01002285">
    <property type="protein sequence ID" value="RDY03528.1"/>
    <property type="molecule type" value="Genomic_DNA"/>
</dbReference>
<evidence type="ECO:0000313" key="2">
    <source>
        <dbReference type="Proteomes" id="UP000257109"/>
    </source>
</evidence>
<protein>
    <submittedName>
        <fullName evidence="1">Uncharacterized protein</fullName>
    </submittedName>
</protein>
<proteinExistence type="predicted"/>
<feature type="non-terminal residue" evidence="1">
    <location>
        <position position="1"/>
    </location>
</feature>
<reference evidence="1" key="1">
    <citation type="submission" date="2018-05" db="EMBL/GenBank/DDBJ databases">
        <title>Draft genome of Mucuna pruriens seed.</title>
        <authorList>
            <person name="Nnadi N.E."/>
            <person name="Vos R."/>
            <person name="Hasami M.H."/>
            <person name="Devisetty U.K."/>
            <person name="Aguiy J.C."/>
        </authorList>
    </citation>
    <scope>NUCLEOTIDE SEQUENCE [LARGE SCALE GENOMIC DNA]</scope>
    <source>
        <strain evidence="1">JCA_2017</strain>
    </source>
</reference>
<name>A0A371HL73_MUCPR</name>
<accession>A0A371HL73</accession>
<evidence type="ECO:0000313" key="1">
    <source>
        <dbReference type="EMBL" id="RDY03528.1"/>
    </source>
</evidence>
<sequence length="66" mass="7393">MGSISLAYDQLNKVTINSVMDQLIGACVFSKIDLQSVLKDKQLYAKMSKCDFKGNKNHIRREGSIV</sequence>